<evidence type="ECO:0000259" key="5">
    <source>
        <dbReference type="PROSITE" id="PS50975"/>
    </source>
</evidence>
<dbReference type="GO" id="GO:0005524">
    <property type="term" value="F:ATP binding"/>
    <property type="evidence" value="ECO:0007669"/>
    <property type="project" value="UniProtKB-UniRule"/>
</dbReference>
<proteinExistence type="predicted"/>
<gene>
    <name evidence="6" type="ORF">GCM10010171_52200</name>
</gene>
<comment type="caution">
    <text evidence="6">The sequence shown here is derived from an EMBL/GenBank/DDBJ whole genome shotgun (WGS) entry which is preliminary data.</text>
</comment>
<evidence type="ECO:0000256" key="4">
    <source>
        <dbReference type="PROSITE-ProRule" id="PRU00409"/>
    </source>
</evidence>
<reference evidence="6" key="1">
    <citation type="journal article" date="2014" name="Int. J. Syst. Evol. Microbiol.">
        <title>Complete genome sequence of Corynebacterium casei LMG S-19264T (=DSM 44701T), isolated from a smear-ripened cheese.</title>
        <authorList>
            <consortium name="US DOE Joint Genome Institute (JGI-PGF)"/>
            <person name="Walter F."/>
            <person name="Albersmeier A."/>
            <person name="Kalinowski J."/>
            <person name="Ruckert C."/>
        </authorList>
    </citation>
    <scope>NUCLEOTIDE SEQUENCE</scope>
    <source>
        <strain evidence="6">JCM 3276</strain>
    </source>
</reference>
<evidence type="ECO:0000256" key="3">
    <source>
        <dbReference type="ARBA" id="ARBA00022840"/>
    </source>
</evidence>
<dbReference type="Gene3D" id="3.30.470.20">
    <property type="entry name" value="ATP-grasp fold, B domain"/>
    <property type="match status" value="1"/>
</dbReference>
<sequence>MSTPMIAIADPYSSAHRIAPAFRARGVRAIALRTAFTLPDTARSTWDPGQFDHIIDATAPLERVRERLAALHPIRILPGSETGVRIADELTSALLPETGNVAALAAARHDKWQTGLAVIDAGLPALAQLATSDADELARWRTANGLDGEPIVLKPVHSAGADSVHLVAPHADPRPTFASILGGRNRMGRRDDVVLAQEFARGVEYAVDTYSADGAHAVVMVSVYTKHAVGDRLGIYESVRCLPHDAPETAELADYVRAVLDVVGLRNGSAHVEVMRTARGPRLIEVNARTAGNPLPEMTRLATGADQIDHCVRHVVDGVAGPRDYRMDRHVTAAFLSSPRTGVVADAGPLEALADLRTCVGMHLTARSGERVDRTVDVFTSIGRVLLAGDDPDAVAADYARVRAAERRLVVG</sequence>
<dbReference type="InterPro" id="IPR011761">
    <property type="entry name" value="ATP-grasp"/>
</dbReference>
<evidence type="ECO:0000256" key="1">
    <source>
        <dbReference type="ARBA" id="ARBA00022598"/>
    </source>
</evidence>
<dbReference type="NCBIfam" id="NF005543">
    <property type="entry name" value="PRK07206.1"/>
    <property type="match status" value="1"/>
</dbReference>
<reference evidence="6" key="2">
    <citation type="submission" date="2020-09" db="EMBL/GenBank/DDBJ databases">
        <authorList>
            <person name="Sun Q."/>
            <person name="Ohkuma M."/>
        </authorList>
    </citation>
    <scope>NUCLEOTIDE SEQUENCE</scope>
    <source>
        <strain evidence="6">JCM 3276</strain>
    </source>
</reference>
<protein>
    <recommendedName>
        <fullName evidence="5">ATP-grasp domain-containing protein</fullName>
    </recommendedName>
</protein>
<keyword evidence="3 4" id="KW-0067">ATP-binding</keyword>
<keyword evidence="2 4" id="KW-0547">Nucleotide-binding</keyword>
<accession>A0A918GP91</accession>
<name>A0A918GP91_9PSEU</name>
<keyword evidence="7" id="KW-1185">Reference proteome</keyword>
<dbReference type="RefSeq" id="WP_189213211.1">
    <property type="nucleotide sequence ID" value="NZ_BMRB01000005.1"/>
</dbReference>
<evidence type="ECO:0000256" key="2">
    <source>
        <dbReference type="ARBA" id="ARBA00022741"/>
    </source>
</evidence>
<keyword evidence="1" id="KW-0436">Ligase</keyword>
<dbReference type="EMBL" id="BMRB01000005">
    <property type="protein sequence ID" value="GGS50598.1"/>
    <property type="molecule type" value="Genomic_DNA"/>
</dbReference>
<dbReference type="GO" id="GO:0016874">
    <property type="term" value="F:ligase activity"/>
    <property type="evidence" value="ECO:0007669"/>
    <property type="project" value="UniProtKB-KW"/>
</dbReference>
<dbReference type="InterPro" id="IPR052032">
    <property type="entry name" value="ATP-dep_AA_Ligase"/>
</dbReference>
<dbReference type="PANTHER" id="PTHR43585">
    <property type="entry name" value="FUMIPYRROLE BIOSYNTHESIS PROTEIN C"/>
    <property type="match status" value="1"/>
</dbReference>
<dbReference type="PROSITE" id="PS50975">
    <property type="entry name" value="ATP_GRASP"/>
    <property type="match status" value="1"/>
</dbReference>
<dbReference type="AlphaFoldDB" id="A0A918GP91"/>
<dbReference type="Proteomes" id="UP000660680">
    <property type="component" value="Unassembled WGS sequence"/>
</dbReference>
<organism evidence="6 7">
    <name type="scientific">Actinokineospora fastidiosa</name>
    <dbReference type="NCBI Taxonomy" id="1816"/>
    <lineage>
        <taxon>Bacteria</taxon>
        <taxon>Bacillati</taxon>
        <taxon>Actinomycetota</taxon>
        <taxon>Actinomycetes</taxon>
        <taxon>Pseudonocardiales</taxon>
        <taxon>Pseudonocardiaceae</taxon>
        <taxon>Actinokineospora</taxon>
    </lineage>
</organism>
<dbReference type="GO" id="GO:0046872">
    <property type="term" value="F:metal ion binding"/>
    <property type="evidence" value="ECO:0007669"/>
    <property type="project" value="InterPro"/>
</dbReference>
<dbReference type="PANTHER" id="PTHR43585:SF2">
    <property type="entry name" value="ATP-GRASP ENZYME FSQD"/>
    <property type="match status" value="1"/>
</dbReference>
<evidence type="ECO:0000313" key="7">
    <source>
        <dbReference type="Proteomes" id="UP000660680"/>
    </source>
</evidence>
<dbReference type="SUPFAM" id="SSF56059">
    <property type="entry name" value="Glutathione synthetase ATP-binding domain-like"/>
    <property type="match status" value="1"/>
</dbReference>
<evidence type="ECO:0000313" key="6">
    <source>
        <dbReference type="EMBL" id="GGS50598.1"/>
    </source>
</evidence>
<dbReference type="Pfam" id="PF13535">
    <property type="entry name" value="ATP-grasp_4"/>
    <property type="match status" value="1"/>
</dbReference>
<feature type="domain" description="ATP-grasp" evidence="5">
    <location>
        <begin position="115"/>
        <end position="316"/>
    </location>
</feature>